<protein>
    <recommendedName>
        <fullName evidence="1">Retrovirus-related Pol polyprotein from transposon TNT 1-94-like beta-barrel domain-containing protein</fullName>
    </recommendedName>
</protein>
<evidence type="ECO:0000259" key="1">
    <source>
        <dbReference type="Pfam" id="PF22936"/>
    </source>
</evidence>
<proteinExistence type="predicted"/>
<dbReference type="OrthoDB" id="10637960at2759"/>
<feature type="domain" description="Retrovirus-related Pol polyprotein from transposon TNT 1-94-like beta-barrel" evidence="1">
    <location>
        <begin position="66"/>
        <end position="102"/>
    </location>
</feature>
<dbReference type="Pfam" id="PF22936">
    <property type="entry name" value="Pol_BBD"/>
    <property type="match status" value="1"/>
</dbReference>
<dbReference type="Proteomes" id="UP000585474">
    <property type="component" value="Unassembled WGS sequence"/>
</dbReference>
<reference evidence="2 3" key="1">
    <citation type="submission" date="2019-07" db="EMBL/GenBank/DDBJ databases">
        <title>De Novo Assembly of kiwifruit Actinidia rufa.</title>
        <authorList>
            <person name="Sugita-Konishi S."/>
            <person name="Sato K."/>
            <person name="Mori E."/>
            <person name="Abe Y."/>
            <person name="Kisaki G."/>
            <person name="Hamano K."/>
            <person name="Suezawa K."/>
            <person name="Otani M."/>
            <person name="Fukuda T."/>
            <person name="Manabe T."/>
            <person name="Gomi K."/>
            <person name="Tabuchi M."/>
            <person name="Akimitsu K."/>
            <person name="Kataoka I."/>
        </authorList>
    </citation>
    <scope>NUCLEOTIDE SEQUENCE [LARGE SCALE GENOMIC DNA]</scope>
    <source>
        <strain evidence="3">cv. Fuchu</strain>
    </source>
</reference>
<name>A0A7J0FDV7_9ERIC</name>
<dbReference type="InterPro" id="IPR054722">
    <property type="entry name" value="PolX-like_BBD"/>
</dbReference>
<sequence length="148" mass="15716">MSNPSGFTSSEQVGVFYQGEMQALKRLMAQADSSPTITSTSTSTSSYFAHKGILVNAFTASSSVPWIIDSGASNHMTGCSSIFDSYLTCSGKDKELKTGKVIGIGKAHGGLYFLESTPHSPMSYGLALQLFLCYISGIVDWVIPPLGL</sequence>
<keyword evidence="3" id="KW-1185">Reference proteome</keyword>
<dbReference type="EMBL" id="BJWL01000011">
    <property type="protein sequence ID" value="GFY96848.1"/>
    <property type="molecule type" value="Genomic_DNA"/>
</dbReference>
<dbReference type="AlphaFoldDB" id="A0A7J0FDV7"/>
<organism evidence="2 3">
    <name type="scientific">Actinidia rufa</name>
    <dbReference type="NCBI Taxonomy" id="165716"/>
    <lineage>
        <taxon>Eukaryota</taxon>
        <taxon>Viridiplantae</taxon>
        <taxon>Streptophyta</taxon>
        <taxon>Embryophyta</taxon>
        <taxon>Tracheophyta</taxon>
        <taxon>Spermatophyta</taxon>
        <taxon>Magnoliopsida</taxon>
        <taxon>eudicotyledons</taxon>
        <taxon>Gunneridae</taxon>
        <taxon>Pentapetalae</taxon>
        <taxon>asterids</taxon>
        <taxon>Ericales</taxon>
        <taxon>Actinidiaceae</taxon>
        <taxon>Actinidia</taxon>
    </lineage>
</organism>
<comment type="caution">
    <text evidence="2">The sequence shown here is derived from an EMBL/GenBank/DDBJ whole genome shotgun (WGS) entry which is preliminary data.</text>
</comment>
<accession>A0A7J0FDV7</accession>
<evidence type="ECO:0000313" key="2">
    <source>
        <dbReference type="EMBL" id="GFY96848.1"/>
    </source>
</evidence>
<evidence type="ECO:0000313" key="3">
    <source>
        <dbReference type="Proteomes" id="UP000585474"/>
    </source>
</evidence>
<gene>
    <name evidence="2" type="ORF">Acr_11g0011540</name>
</gene>